<keyword evidence="4 12" id="KW-0349">Heme</keyword>
<dbReference type="Pfam" id="PF00175">
    <property type="entry name" value="NAD_binding_1"/>
    <property type="match status" value="1"/>
</dbReference>
<reference evidence="15 16" key="1">
    <citation type="submission" date="2022-12" db="EMBL/GenBank/DDBJ databases">
        <title>Genomic features and morphological characterization of a novel Knufia sp. strain isolated from spacecraft assembly facility.</title>
        <authorList>
            <person name="Teixeira M."/>
            <person name="Chander A.M."/>
            <person name="Stajich J.E."/>
            <person name="Venkateswaran K."/>
        </authorList>
    </citation>
    <scope>NUCLEOTIDE SEQUENCE [LARGE SCALE GENOMIC DNA]</scope>
    <source>
        <strain evidence="15 16">FJI-L2-BK-P2</strain>
    </source>
</reference>
<comment type="similarity">
    <text evidence="3">Belongs to the flavoprotein pyridine nucleotide cytochrome reductase family.</text>
</comment>
<dbReference type="Gene3D" id="3.10.120.10">
    <property type="entry name" value="Cytochrome b5-like heme/steroid binding domain"/>
    <property type="match status" value="1"/>
</dbReference>
<dbReference type="PROSITE" id="PS50255">
    <property type="entry name" value="CYTOCHROME_B5_2"/>
    <property type="match status" value="1"/>
</dbReference>
<evidence type="ECO:0000256" key="2">
    <source>
        <dbReference type="ARBA" id="ARBA00004370"/>
    </source>
</evidence>
<protein>
    <submittedName>
        <fullName evidence="15">Uncharacterized protein</fullName>
    </submittedName>
</protein>
<keyword evidence="10" id="KW-0472">Membrane</keyword>
<dbReference type="Pfam" id="PF00173">
    <property type="entry name" value="Cyt-b5"/>
    <property type="match status" value="1"/>
</dbReference>
<keyword evidence="5 11" id="KW-0285">Flavoprotein</keyword>
<dbReference type="Proteomes" id="UP001316803">
    <property type="component" value="Unassembled WGS sequence"/>
</dbReference>
<dbReference type="InterPro" id="IPR017938">
    <property type="entry name" value="Riboflavin_synthase-like_b-brl"/>
</dbReference>
<feature type="binding site" evidence="11">
    <location>
        <position position="296"/>
    </location>
    <ligand>
        <name>FAD</name>
        <dbReference type="ChEBI" id="CHEBI:57692"/>
    </ligand>
</feature>
<evidence type="ECO:0000256" key="8">
    <source>
        <dbReference type="ARBA" id="ARBA00023002"/>
    </source>
</evidence>
<dbReference type="PANTHER" id="PTHR19370">
    <property type="entry name" value="NADH-CYTOCHROME B5 REDUCTASE"/>
    <property type="match status" value="1"/>
</dbReference>
<feature type="binding site" evidence="11">
    <location>
        <position position="346"/>
    </location>
    <ligand>
        <name>FAD</name>
        <dbReference type="ChEBI" id="CHEBI:57692"/>
    </ligand>
</feature>
<evidence type="ECO:0000256" key="4">
    <source>
        <dbReference type="ARBA" id="ARBA00022617"/>
    </source>
</evidence>
<evidence type="ECO:0000256" key="3">
    <source>
        <dbReference type="ARBA" id="ARBA00006105"/>
    </source>
</evidence>
<sequence>MGQQSFSRADVATLGSANEVCFIVHNKVYNVQAYLDDHPGGSKILREVAGADATAAFDDVGHSDDAREVLEKFCIGKIAEGEEVLIKARSSFVSKPLVTAMSNGNGWKPVWIVISISQSSATTMLMIASALLAARLMWPGQVSLSSLSMAINSLSGFWKGIILSMNGSAALFLSIIYQFSKTIVMTKGFRVYPPVMRVSKALVGPTKQVAATIDPKKTTVASTFVPIKLVNRTRIAANSYTFTFRTVDPDHTLFVPAGQHVQLRIQNGPESIVRSYTPISKVVDGGKTNTLELAIKSYESGAMSNSLLSLPTEGVLECRGPLGYYKNYHRFLCERLGVIAGGSGITPIYALVRSIVIDENDSTAITLLYAESDQDSTMLRTELNDLARRFPKKLSVHYFWSTGAAKDKDVDHQAKETAEIDDQGYQGKGSINVHQGRLSAENLQQLLPPVEAASKYLICGSDGFATDMVRGLTMMGTSQPKGIPHPTNQVFVF</sequence>
<dbReference type="SMART" id="SM01117">
    <property type="entry name" value="Cyt-b5"/>
    <property type="match status" value="1"/>
</dbReference>
<evidence type="ECO:0000313" key="15">
    <source>
        <dbReference type="EMBL" id="KAK5957880.1"/>
    </source>
</evidence>
<keyword evidence="9 12" id="KW-0408">Iron</keyword>
<evidence type="ECO:0000256" key="6">
    <source>
        <dbReference type="ARBA" id="ARBA00022723"/>
    </source>
</evidence>
<evidence type="ECO:0000256" key="5">
    <source>
        <dbReference type="ARBA" id="ARBA00022630"/>
    </source>
</evidence>
<dbReference type="EMBL" id="JAKLMC020000002">
    <property type="protein sequence ID" value="KAK5957880.1"/>
    <property type="molecule type" value="Genomic_DNA"/>
</dbReference>
<keyword evidence="16" id="KW-1185">Reference proteome</keyword>
<dbReference type="InterPro" id="IPR001199">
    <property type="entry name" value="Cyt_B5-like_heme/steroid-bd"/>
</dbReference>
<dbReference type="CDD" id="cd06183">
    <property type="entry name" value="cyt_b5_reduct_like"/>
    <property type="match status" value="1"/>
</dbReference>
<comment type="subcellular location">
    <subcellularLocation>
        <location evidence="2">Membrane</location>
    </subcellularLocation>
</comment>
<comment type="caution">
    <text evidence="15">The sequence shown here is derived from an EMBL/GenBank/DDBJ whole genome shotgun (WGS) entry which is preliminary data.</text>
</comment>
<gene>
    <name evidence="15" type="ORF">OHC33_001069</name>
</gene>
<dbReference type="InterPro" id="IPR039261">
    <property type="entry name" value="FNR_nucleotide-bd"/>
</dbReference>
<dbReference type="SUPFAM" id="SSF55856">
    <property type="entry name" value="Cytochrome b5-like heme/steroid binding domain"/>
    <property type="match status" value="1"/>
</dbReference>
<dbReference type="GO" id="GO:0016020">
    <property type="term" value="C:membrane"/>
    <property type="evidence" value="ECO:0007669"/>
    <property type="project" value="UniProtKB-SubCell"/>
</dbReference>
<comment type="similarity">
    <text evidence="12">Belongs to the cytochrome b5 family.</text>
</comment>
<evidence type="ECO:0000256" key="12">
    <source>
        <dbReference type="RuleBase" id="RU362121"/>
    </source>
</evidence>
<evidence type="ECO:0000256" key="11">
    <source>
        <dbReference type="PIRSR" id="PIRSR601834-1"/>
    </source>
</evidence>
<evidence type="ECO:0000259" key="13">
    <source>
        <dbReference type="PROSITE" id="PS50255"/>
    </source>
</evidence>
<feature type="binding site" evidence="11">
    <location>
        <position position="276"/>
    </location>
    <ligand>
        <name>FAD</name>
        <dbReference type="ChEBI" id="CHEBI:57692"/>
    </ligand>
</feature>
<dbReference type="SUPFAM" id="SSF52343">
    <property type="entry name" value="Ferredoxin reductase-like, C-terminal NADP-linked domain"/>
    <property type="match status" value="1"/>
</dbReference>
<dbReference type="GO" id="GO:0046872">
    <property type="term" value="F:metal ion binding"/>
    <property type="evidence" value="ECO:0007669"/>
    <property type="project" value="UniProtKB-UniRule"/>
</dbReference>
<dbReference type="InterPro" id="IPR001834">
    <property type="entry name" value="CBR-like"/>
</dbReference>
<dbReference type="Gene3D" id="3.40.50.80">
    <property type="entry name" value="Nucleotide-binding domain of ferredoxin-NADP reductase (FNR) module"/>
    <property type="match status" value="1"/>
</dbReference>
<dbReference type="InterPro" id="IPR008333">
    <property type="entry name" value="Cbr1-like_FAD-bd_dom"/>
</dbReference>
<feature type="binding site" evidence="11">
    <location>
        <position position="304"/>
    </location>
    <ligand>
        <name>FAD</name>
        <dbReference type="ChEBI" id="CHEBI:57692"/>
    </ligand>
</feature>
<dbReference type="GO" id="GO:0016491">
    <property type="term" value="F:oxidoreductase activity"/>
    <property type="evidence" value="ECO:0007669"/>
    <property type="project" value="UniProtKB-KW"/>
</dbReference>
<evidence type="ECO:0000256" key="7">
    <source>
        <dbReference type="ARBA" id="ARBA00022827"/>
    </source>
</evidence>
<evidence type="ECO:0000256" key="9">
    <source>
        <dbReference type="ARBA" id="ARBA00023004"/>
    </source>
</evidence>
<comment type="cofactor">
    <cofactor evidence="1 11">
        <name>FAD</name>
        <dbReference type="ChEBI" id="CHEBI:57692"/>
    </cofactor>
</comment>
<dbReference type="AlphaFoldDB" id="A0AAN8ENX9"/>
<dbReference type="PROSITE" id="PS51384">
    <property type="entry name" value="FAD_FR"/>
    <property type="match status" value="1"/>
</dbReference>
<dbReference type="GO" id="GO:0020037">
    <property type="term" value="F:heme binding"/>
    <property type="evidence" value="ECO:0007669"/>
    <property type="project" value="UniProtKB-UniRule"/>
</dbReference>
<feature type="binding site" evidence="11">
    <location>
        <position position="274"/>
    </location>
    <ligand>
        <name>FAD</name>
        <dbReference type="ChEBI" id="CHEBI:57692"/>
    </ligand>
</feature>
<keyword evidence="6 12" id="KW-0479">Metal-binding</keyword>
<feature type="domain" description="Cytochrome b5 heme-binding" evidence="13">
    <location>
        <begin position="3"/>
        <end position="79"/>
    </location>
</feature>
<dbReference type="InterPro" id="IPR018506">
    <property type="entry name" value="Cyt_B5_heme-BS"/>
</dbReference>
<dbReference type="PANTHER" id="PTHR19370:SF184">
    <property type="entry name" value="NADH-CYTOCHROME B5 REDUCTASE-LIKE"/>
    <property type="match status" value="1"/>
</dbReference>
<feature type="domain" description="FAD-binding FR-type" evidence="14">
    <location>
        <begin position="222"/>
        <end position="328"/>
    </location>
</feature>
<evidence type="ECO:0000259" key="14">
    <source>
        <dbReference type="PROSITE" id="PS51384"/>
    </source>
</evidence>
<dbReference type="PRINTS" id="PR00406">
    <property type="entry name" value="CYTB5RDTASE"/>
</dbReference>
<dbReference type="InterPro" id="IPR036400">
    <property type="entry name" value="Cyt_B5-like_heme/steroid_sf"/>
</dbReference>
<feature type="binding site" evidence="11">
    <location>
        <position position="303"/>
    </location>
    <ligand>
        <name>FAD</name>
        <dbReference type="ChEBI" id="CHEBI:57692"/>
    </ligand>
</feature>
<dbReference type="Gene3D" id="2.40.30.10">
    <property type="entry name" value="Translation factors"/>
    <property type="match status" value="1"/>
</dbReference>
<accession>A0AAN8ENX9</accession>
<evidence type="ECO:0000313" key="16">
    <source>
        <dbReference type="Proteomes" id="UP001316803"/>
    </source>
</evidence>
<dbReference type="SUPFAM" id="SSF63380">
    <property type="entry name" value="Riboflavin synthase domain-like"/>
    <property type="match status" value="1"/>
</dbReference>
<dbReference type="Pfam" id="PF00970">
    <property type="entry name" value="FAD_binding_6"/>
    <property type="match status" value="1"/>
</dbReference>
<dbReference type="InterPro" id="IPR017927">
    <property type="entry name" value="FAD-bd_FR_type"/>
</dbReference>
<proteinExistence type="inferred from homology"/>
<evidence type="ECO:0000256" key="1">
    <source>
        <dbReference type="ARBA" id="ARBA00001974"/>
    </source>
</evidence>
<dbReference type="PROSITE" id="PS00191">
    <property type="entry name" value="CYTOCHROME_B5_1"/>
    <property type="match status" value="1"/>
</dbReference>
<evidence type="ECO:0000256" key="10">
    <source>
        <dbReference type="ARBA" id="ARBA00023136"/>
    </source>
</evidence>
<dbReference type="InterPro" id="IPR001433">
    <property type="entry name" value="OxRdtase_FAD/NAD-bd"/>
</dbReference>
<organism evidence="15 16">
    <name type="scientific">Knufia fluminis</name>
    <dbReference type="NCBI Taxonomy" id="191047"/>
    <lineage>
        <taxon>Eukaryota</taxon>
        <taxon>Fungi</taxon>
        <taxon>Dikarya</taxon>
        <taxon>Ascomycota</taxon>
        <taxon>Pezizomycotina</taxon>
        <taxon>Eurotiomycetes</taxon>
        <taxon>Chaetothyriomycetidae</taxon>
        <taxon>Chaetothyriales</taxon>
        <taxon>Trichomeriaceae</taxon>
        <taxon>Knufia</taxon>
    </lineage>
</organism>
<dbReference type="PRINTS" id="PR00363">
    <property type="entry name" value="CYTOCHROMEB5"/>
</dbReference>
<keyword evidence="8" id="KW-0560">Oxidoreductase</keyword>
<keyword evidence="7 11" id="KW-0274">FAD</keyword>
<name>A0AAN8ENX9_9EURO</name>